<feature type="region of interest" description="Disordered" evidence="1">
    <location>
        <begin position="1"/>
        <end position="108"/>
    </location>
</feature>
<feature type="compositionally biased region" description="Basic and acidic residues" evidence="1">
    <location>
        <begin position="28"/>
        <end position="46"/>
    </location>
</feature>
<sequence length="446" mass="47715">MSSPPPQQAQTSLSSTATAAPGGSTTRWRSESRTVRGSYDGDDRSRSRSVKAFGRLRSSSRRPLSKARAPSAARSSPPGAGATQTAGDLEKGKGGAAGQPQARPPWYSRKFRSPLEPLLKKIPMWLEGYIWGWIGGTIGVGLVIIVFTRPTPFTDSIDVPQGAWTSPAIVGSFGASAVLLYGAPMSPLSQPRSFFFGQVLSALVGVIITKLFALNSHFQVDNTNHSWSLVWIAGGIATGTAILVQQVTRTIHPPGGATAVLAVTSPPIVHLGWRYVPVVMLTAAIMLVWAFLWINLGRRSWPVWWLFPPEDVRKATFPGPELGVYGRKAREAYRRRGGRKPSQQAILPVGGQRNDLEKAGVATAREMENGPAGSDAAVNVSEWQDQSAWKEEKELHSGANGRLAGEDAAAAAAAAASPAAPALRQVNEADEAETASEERQSRWARA</sequence>
<feature type="domain" description="HPP transmembrane region" evidence="3">
    <location>
        <begin position="127"/>
        <end position="302"/>
    </location>
</feature>
<proteinExistence type="predicted"/>
<feature type="compositionally biased region" description="Basic and acidic residues" evidence="1">
    <location>
        <begin position="436"/>
        <end position="446"/>
    </location>
</feature>
<dbReference type="InterPro" id="IPR007065">
    <property type="entry name" value="HPP"/>
</dbReference>
<dbReference type="OrthoDB" id="2016548at2759"/>
<feature type="transmembrane region" description="Helical" evidence="2">
    <location>
        <begin position="194"/>
        <end position="214"/>
    </location>
</feature>
<keyword evidence="2" id="KW-0472">Membrane</keyword>
<dbReference type="EMBL" id="KZ819667">
    <property type="protein sequence ID" value="PWN27682.1"/>
    <property type="molecule type" value="Genomic_DNA"/>
</dbReference>
<reference evidence="4 5" key="1">
    <citation type="journal article" date="2018" name="Mol. Biol. Evol.">
        <title>Broad Genomic Sampling Reveals a Smut Pathogenic Ancestry of the Fungal Clade Ustilaginomycotina.</title>
        <authorList>
            <person name="Kijpornyongpan T."/>
            <person name="Mondo S.J."/>
            <person name="Barry K."/>
            <person name="Sandor L."/>
            <person name="Lee J."/>
            <person name="Lipzen A."/>
            <person name="Pangilinan J."/>
            <person name="LaButti K."/>
            <person name="Hainaut M."/>
            <person name="Henrissat B."/>
            <person name="Grigoriev I.V."/>
            <person name="Spatafora J.W."/>
            <person name="Aime M.C."/>
        </authorList>
    </citation>
    <scope>NUCLEOTIDE SEQUENCE [LARGE SCALE GENOMIC DNA]</scope>
    <source>
        <strain evidence="4 5">MCA 5214</strain>
    </source>
</reference>
<evidence type="ECO:0000256" key="2">
    <source>
        <dbReference type="SAM" id="Phobius"/>
    </source>
</evidence>
<feature type="transmembrane region" description="Helical" evidence="2">
    <location>
        <begin position="163"/>
        <end position="182"/>
    </location>
</feature>
<organism evidence="4 5">
    <name type="scientific">Jaminaea rosea</name>
    <dbReference type="NCBI Taxonomy" id="1569628"/>
    <lineage>
        <taxon>Eukaryota</taxon>
        <taxon>Fungi</taxon>
        <taxon>Dikarya</taxon>
        <taxon>Basidiomycota</taxon>
        <taxon>Ustilaginomycotina</taxon>
        <taxon>Exobasidiomycetes</taxon>
        <taxon>Microstromatales</taxon>
        <taxon>Microstromatales incertae sedis</taxon>
        <taxon>Jaminaea</taxon>
    </lineage>
</organism>
<name>A0A316UQV9_9BASI</name>
<evidence type="ECO:0000256" key="1">
    <source>
        <dbReference type="SAM" id="MobiDB-lite"/>
    </source>
</evidence>
<feature type="transmembrane region" description="Helical" evidence="2">
    <location>
        <begin position="128"/>
        <end position="148"/>
    </location>
</feature>
<feature type="region of interest" description="Disordered" evidence="1">
    <location>
        <begin position="333"/>
        <end position="352"/>
    </location>
</feature>
<dbReference type="Proteomes" id="UP000245884">
    <property type="component" value="Unassembled WGS sequence"/>
</dbReference>
<keyword evidence="2" id="KW-1133">Transmembrane helix</keyword>
<dbReference type="Pfam" id="PF04982">
    <property type="entry name" value="TM_HPP"/>
    <property type="match status" value="1"/>
</dbReference>
<feature type="region of interest" description="Disordered" evidence="1">
    <location>
        <begin position="383"/>
        <end position="446"/>
    </location>
</feature>
<dbReference type="InterPro" id="IPR058581">
    <property type="entry name" value="TM_HPP"/>
</dbReference>
<evidence type="ECO:0000259" key="3">
    <source>
        <dbReference type="Pfam" id="PF04982"/>
    </source>
</evidence>
<keyword evidence="5" id="KW-1185">Reference proteome</keyword>
<evidence type="ECO:0000313" key="4">
    <source>
        <dbReference type="EMBL" id="PWN27682.1"/>
    </source>
</evidence>
<feature type="transmembrane region" description="Helical" evidence="2">
    <location>
        <begin position="226"/>
        <end position="244"/>
    </location>
</feature>
<feature type="compositionally biased region" description="Low complexity" evidence="1">
    <location>
        <begin position="8"/>
        <end position="26"/>
    </location>
</feature>
<dbReference type="PANTHER" id="PTHR33741">
    <property type="entry name" value="TRANSMEMBRANE PROTEIN DDB_G0269096-RELATED"/>
    <property type="match status" value="1"/>
</dbReference>
<feature type="compositionally biased region" description="Low complexity" evidence="1">
    <location>
        <begin position="66"/>
        <end position="82"/>
    </location>
</feature>
<accession>A0A316UQV9</accession>
<feature type="compositionally biased region" description="Low complexity" evidence="1">
    <location>
        <begin position="408"/>
        <end position="422"/>
    </location>
</feature>
<dbReference type="PANTHER" id="PTHR33741:SF5">
    <property type="entry name" value="TRANSMEMBRANE PROTEIN DDB_G0269096-RELATED"/>
    <property type="match status" value="1"/>
</dbReference>
<dbReference type="STRING" id="1569628.A0A316UQV9"/>
<dbReference type="RefSeq" id="XP_025362294.1">
    <property type="nucleotide sequence ID" value="XM_025506120.1"/>
</dbReference>
<dbReference type="AlphaFoldDB" id="A0A316UQV9"/>
<protein>
    <recommendedName>
        <fullName evidence="3">HPP transmembrane region domain-containing protein</fullName>
    </recommendedName>
</protein>
<keyword evidence="2" id="KW-0812">Transmembrane</keyword>
<evidence type="ECO:0000313" key="5">
    <source>
        <dbReference type="Proteomes" id="UP000245884"/>
    </source>
</evidence>
<dbReference type="GeneID" id="37027943"/>
<feature type="transmembrane region" description="Helical" evidence="2">
    <location>
        <begin position="275"/>
        <end position="296"/>
    </location>
</feature>
<gene>
    <name evidence="4" type="ORF">BDZ90DRAFT_232091</name>
</gene>